<reference evidence="1" key="1">
    <citation type="submission" date="2023-05" db="EMBL/GenBank/DDBJ databases">
        <title>Nepenthes gracilis genome sequencing.</title>
        <authorList>
            <person name="Fukushima K."/>
        </authorList>
    </citation>
    <scope>NUCLEOTIDE SEQUENCE</scope>
    <source>
        <strain evidence="1">SING2019-196</strain>
    </source>
</reference>
<name>A0AAD3SWA2_NEPGR</name>
<sequence>MQTQPWSRYGFRWDESRANCSNRMAFKRGYYQWYELELAKWSNKLRRSGILAETLAEIEKREWSHRLTTRKMGGKREILYLI</sequence>
<dbReference type="AlphaFoldDB" id="A0AAD3SWA2"/>
<protein>
    <submittedName>
        <fullName evidence="1">Uncharacterized protein</fullName>
    </submittedName>
</protein>
<dbReference type="Proteomes" id="UP001279734">
    <property type="component" value="Unassembled WGS sequence"/>
</dbReference>
<gene>
    <name evidence="1" type="ORF">Nepgr_019680</name>
</gene>
<evidence type="ECO:0000313" key="2">
    <source>
        <dbReference type="Proteomes" id="UP001279734"/>
    </source>
</evidence>
<keyword evidence="2" id="KW-1185">Reference proteome</keyword>
<organism evidence="1 2">
    <name type="scientific">Nepenthes gracilis</name>
    <name type="common">Slender pitcher plant</name>
    <dbReference type="NCBI Taxonomy" id="150966"/>
    <lineage>
        <taxon>Eukaryota</taxon>
        <taxon>Viridiplantae</taxon>
        <taxon>Streptophyta</taxon>
        <taxon>Embryophyta</taxon>
        <taxon>Tracheophyta</taxon>
        <taxon>Spermatophyta</taxon>
        <taxon>Magnoliopsida</taxon>
        <taxon>eudicotyledons</taxon>
        <taxon>Gunneridae</taxon>
        <taxon>Pentapetalae</taxon>
        <taxon>Caryophyllales</taxon>
        <taxon>Nepenthaceae</taxon>
        <taxon>Nepenthes</taxon>
    </lineage>
</organism>
<proteinExistence type="predicted"/>
<evidence type="ECO:0000313" key="1">
    <source>
        <dbReference type="EMBL" id="GMH17839.1"/>
    </source>
</evidence>
<comment type="caution">
    <text evidence="1">The sequence shown here is derived from an EMBL/GenBank/DDBJ whole genome shotgun (WGS) entry which is preliminary data.</text>
</comment>
<dbReference type="EMBL" id="BSYO01000018">
    <property type="protein sequence ID" value="GMH17839.1"/>
    <property type="molecule type" value="Genomic_DNA"/>
</dbReference>
<accession>A0AAD3SWA2</accession>